<gene>
    <name evidence="2" type="ORF">N7515_003099</name>
</gene>
<dbReference type="Proteomes" id="UP001149079">
    <property type="component" value="Unassembled WGS sequence"/>
</dbReference>
<evidence type="ECO:0000313" key="3">
    <source>
        <dbReference type="Proteomes" id="UP001149079"/>
    </source>
</evidence>
<comment type="caution">
    <text evidence="2">The sequence shown here is derived from an EMBL/GenBank/DDBJ whole genome shotgun (WGS) entry which is preliminary data.</text>
</comment>
<evidence type="ECO:0000313" key="2">
    <source>
        <dbReference type="EMBL" id="KAJ5138251.1"/>
    </source>
</evidence>
<feature type="compositionally biased region" description="Basic and acidic residues" evidence="1">
    <location>
        <begin position="1"/>
        <end position="16"/>
    </location>
</feature>
<organism evidence="2 3">
    <name type="scientific">Penicillium bovifimosum</name>
    <dbReference type="NCBI Taxonomy" id="126998"/>
    <lineage>
        <taxon>Eukaryota</taxon>
        <taxon>Fungi</taxon>
        <taxon>Dikarya</taxon>
        <taxon>Ascomycota</taxon>
        <taxon>Pezizomycotina</taxon>
        <taxon>Eurotiomycetes</taxon>
        <taxon>Eurotiomycetidae</taxon>
        <taxon>Eurotiales</taxon>
        <taxon>Aspergillaceae</taxon>
        <taxon>Penicillium</taxon>
    </lineage>
</organism>
<dbReference type="RefSeq" id="XP_056522900.1">
    <property type="nucleotide sequence ID" value="XM_056663843.1"/>
</dbReference>
<protein>
    <submittedName>
        <fullName evidence="2">Uncharacterized protein</fullName>
    </submittedName>
</protein>
<proteinExistence type="predicted"/>
<dbReference type="EMBL" id="JAPQKL010000003">
    <property type="protein sequence ID" value="KAJ5138251.1"/>
    <property type="molecule type" value="Genomic_DNA"/>
</dbReference>
<evidence type="ECO:0000256" key="1">
    <source>
        <dbReference type="SAM" id="MobiDB-lite"/>
    </source>
</evidence>
<feature type="compositionally biased region" description="Low complexity" evidence="1">
    <location>
        <begin position="18"/>
        <end position="29"/>
    </location>
</feature>
<sequence>MAPKDVDNHSKSKEVYLSRSSPSSSQKFSQFDRPGFVVILFKSRAEIESSWRHDGFASTFGTLRIPSEVLELTPIQRVVPKGAVISATPPSVEAYAALGLELRSPAGEEAITVPTHAFVALREFVQPPPVSVWQIGIIMSRLSSPDFRSL</sequence>
<accession>A0A9W9H4H0</accession>
<reference evidence="2" key="1">
    <citation type="submission" date="2022-11" db="EMBL/GenBank/DDBJ databases">
        <authorList>
            <person name="Petersen C."/>
        </authorList>
    </citation>
    <scope>NUCLEOTIDE SEQUENCE</scope>
    <source>
        <strain evidence="2">IBT 22155</strain>
    </source>
</reference>
<feature type="region of interest" description="Disordered" evidence="1">
    <location>
        <begin position="1"/>
        <end position="29"/>
    </location>
</feature>
<dbReference type="GeneID" id="81403013"/>
<name>A0A9W9H4H0_9EURO</name>
<reference evidence="2" key="2">
    <citation type="journal article" date="2023" name="IMA Fungus">
        <title>Comparative genomic study of the Penicillium genus elucidates a diverse pangenome and 15 lateral gene transfer events.</title>
        <authorList>
            <person name="Petersen C."/>
            <person name="Sorensen T."/>
            <person name="Nielsen M.R."/>
            <person name="Sondergaard T.E."/>
            <person name="Sorensen J.L."/>
            <person name="Fitzpatrick D.A."/>
            <person name="Frisvad J.C."/>
            <person name="Nielsen K.L."/>
        </authorList>
    </citation>
    <scope>NUCLEOTIDE SEQUENCE</scope>
    <source>
        <strain evidence="2">IBT 22155</strain>
    </source>
</reference>
<dbReference type="OrthoDB" id="3009558at2759"/>
<dbReference type="AlphaFoldDB" id="A0A9W9H4H0"/>
<keyword evidence="3" id="KW-1185">Reference proteome</keyword>